<dbReference type="EMBL" id="RCNU01000002">
    <property type="protein sequence ID" value="RWQ98011.1"/>
    <property type="molecule type" value="Genomic_DNA"/>
</dbReference>
<dbReference type="AlphaFoldDB" id="A0A443I1U1"/>
<evidence type="ECO:0000313" key="1">
    <source>
        <dbReference type="EMBL" id="RWQ98011.1"/>
    </source>
</evidence>
<sequence>MQVDVQSPDVFFEAINIRNRGISQLPERYIGKSRNYCLPAPESRAERLTVKEVVEDALLSKLAAYIRNITDGVDSAFVYQALDTSAGRIVCFTSEISQHKKPAQILNGFIQ</sequence>
<protein>
    <submittedName>
        <fullName evidence="1">Uncharacterized protein</fullName>
    </submittedName>
</protein>
<comment type="caution">
    <text evidence="1">The sequence shown here is derived from an EMBL/GenBank/DDBJ whole genome shotgun (WGS) entry which is preliminary data.</text>
</comment>
<dbReference type="VEuPathDB" id="FungiDB:C8Q69DRAFT_157193"/>
<gene>
    <name evidence="1" type="ORF">C8Q69DRAFT_157193</name>
</gene>
<evidence type="ECO:0000313" key="2">
    <source>
        <dbReference type="Proteomes" id="UP000283841"/>
    </source>
</evidence>
<accession>A0A443I1U1</accession>
<reference evidence="1 2" key="1">
    <citation type="journal article" date="2018" name="Front. Microbiol.">
        <title>Genomic and genetic insights into a cosmopolitan fungus, Paecilomyces variotii (Eurotiales).</title>
        <authorList>
            <person name="Urquhart A.S."/>
            <person name="Mondo S.J."/>
            <person name="Makela M.R."/>
            <person name="Hane J.K."/>
            <person name="Wiebenga A."/>
            <person name="He G."/>
            <person name="Mihaltcheva S."/>
            <person name="Pangilinan J."/>
            <person name="Lipzen A."/>
            <person name="Barry K."/>
            <person name="de Vries R.P."/>
            <person name="Grigoriev I.V."/>
            <person name="Idnurm A."/>
        </authorList>
    </citation>
    <scope>NUCLEOTIDE SEQUENCE [LARGE SCALE GENOMIC DNA]</scope>
    <source>
        <strain evidence="1 2">CBS 101075</strain>
    </source>
</reference>
<dbReference type="Proteomes" id="UP000283841">
    <property type="component" value="Unassembled WGS sequence"/>
</dbReference>
<dbReference type="GeneID" id="39594892"/>
<dbReference type="RefSeq" id="XP_028487656.1">
    <property type="nucleotide sequence ID" value="XM_028625615.1"/>
</dbReference>
<name>A0A443I1U1_BYSSP</name>
<proteinExistence type="predicted"/>
<keyword evidence="2" id="KW-1185">Reference proteome</keyword>
<organism evidence="1 2">
    <name type="scientific">Byssochlamys spectabilis</name>
    <name type="common">Paecilomyces variotii</name>
    <dbReference type="NCBI Taxonomy" id="264951"/>
    <lineage>
        <taxon>Eukaryota</taxon>
        <taxon>Fungi</taxon>
        <taxon>Dikarya</taxon>
        <taxon>Ascomycota</taxon>
        <taxon>Pezizomycotina</taxon>
        <taxon>Eurotiomycetes</taxon>
        <taxon>Eurotiomycetidae</taxon>
        <taxon>Eurotiales</taxon>
        <taxon>Thermoascaceae</taxon>
        <taxon>Paecilomyces</taxon>
    </lineage>
</organism>